<name>A0A438N0X5_EXOME</name>
<dbReference type="InterPro" id="IPR036259">
    <property type="entry name" value="MFS_trans_sf"/>
</dbReference>
<evidence type="ECO:0000313" key="8">
    <source>
        <dbReference type="Proteomes" id="UP000288859"/>
    </source>
</evidence>
<dbReference type="EMBL" id="NAJM01000030">
    <property type="protein sequence ID" value="RVX69332.1"/>
    <property type="molecule type" value="Genomic_DNA"/>
</dbReference>
<proteinExistence type="predicted"/>
<accession>A0A438N0X5</accession>
<feature type="transmembrane region" description="Helical" evidence="6">
    <location>
        <begin position="90"/>
        <end position="113"/>
    </location>
</feature>
<organism evidence="7 8">
    <name type="scientific">Exophiala mesophila</name>
    <name type="common">Black yeast-like fungus</name>
    <dbReference type="NCBI Taxonomy" id="212818"/>
    <lineage>
        <taxon>Eukaryota</taxon>
        <taxon>Fungi</taxon>
        <taxon>Dikarya</taxon>
        <taxon>Ascomycota</taxon>
        <taxon>Pezizomycotina</taxon>
        <taxon>Eurotiomycetes</taxon>
        <taxon>Chaetothyriomycetidae</taxon>
        <taxon>Chaetothyriales</taxon>
        <taxon>Herpotrichiellaceae</taxon>
        <taxon>Exophiala</taxon>
    </lineage>
</organism>
<dbReference type="AlphaFoldDB" id="A0A438N0X5"/>
<evidence type="ECO:0000256" key="2">
    <source>
        <dbReference type="ARBA" id="ARBA00022448"/>
    </source>
</evidence>
<comment type="subcellular location">
    <subcellularLocation>
        <location evidence="1">Membrane</location>
        <topology evidence="1">Multi-pass membrane protein</topology>
    </subcellularLocation>
</comment>
<dbReference type="GO" id="GO:0005886">
    <property type="term" value="C:plasma membrane"/>
    <property type="evidence" value="ECO:0007669"/>
    <property type="project" value="TreeGrafter"/>
</dbReference>
<dbReference type="GO" id="GO:0022857">
    <property type="term" value="F:transmembrane transporter activity"/>
    <property type="evidence" value="ECO:0007669"/>
    <property type="project" value="TreeGrafter"/>
</dbReference>
<evidence type="ECO:0000256" key="6">
    <source>
        <dbReference type="SAM" id="Phobius"/>
    </source>
</evidence>
<keyword evidence="5 6" id="KW-0472">Membrane</keyword>
<evidence type="ECO:0000256" key="4">
    <source>
        <dbReference type="ARBA" id="ARBA00022989"/>
    </source>
</evidence>
<keyword evidence="3 6" id="KW-0812">Transmembrane</keyword>
<evidence type="ECO:0000313" key="7">
    <source>
        <dbReference type="EMBL" id="RVX69332.1"/>
    </source>
</evidence>
<evidence type="ECO:0000256" key="5">
    <source>
        <dbReference type="ARBA" id="ARBA00023136"/>
    </source>
</evidence>
<dbReference type="PANTHER" id="PTHR23502:SF51">
    <property type="entry name" value="QUINIDINE RESISTANCE PROTEIN 1-RELATED"/>
    <property type="match status" value="1"/>
</dbReference>
<keyword evidence="4 6" id="KW-1133">Transmembrane helix</keyword>
<dbReference type="VEuPathDB" id="FungiDB:PV10_05429"/>
<gene>
    <name evidence="7" type="ORF">B0A52_06927</name>
</gene>
<dbReference type="OrthoDB" id="440553at2759"/>
<dbReference type="Proteomes" id="UP000288859">
    <property type="component" value="Unassembled WGS sequence"/>
</dbReference>
<dbReference type="PANTHER" id="PTHR23502">
    <property type="entry name" value="MAJOR FACILITATOR SUPERFAMILY"/>
    <property type="match status" value="1"/>
</dbReference>
<evidence type="ECO:0000256" key="1">
    <source>
        <dbReference type="ARBA" id="ARBA00004141"/>
    </source>
</evidence>
<feature type="transmembrane region" description="Helical" evidence="6">
    <location>
        <begin position="152"/>
        <end position="169"/>
    </location>
</feature>
<keyword evidence="2" id="KW-0813">Transport</keyword>
<dbReference type="SUPFAM" id="SSF103473">
    <property type="entry name" value="MFS general substrate transporter"/>
    <property type="match status" value="1"/>
</dbReference>
<protein>
    <submittedName>
        <fullName evidence="7">Uncharacterized protein</fullName>
    </submittedName>
</protein>
<comment type="caution">
    <text evidence="7">The sequence shown here is derived from an EMBL/GenBank/DDBJ whole genome shotgun (WGS) entry which is preliminary data.</text>
</comment>
<sequence>MRAIVGNGSIKPLKAVYFAWIPVVPIGTRQLALQAPSSNNAILNPFIFFIYPDVLLTLLYTGVVYAVNYTITATISSAYAELYPFLSDTTLGLCYLSTGGGMMLGSTVTGKMLDWEFKRMKKRCVTPERNSDRSGEVSDEGSFSIERARLRTMPGFILVFLGCTMAWGWCLESKASVAVPLALQFIRGCYLLSKIEEFRLQICRQ</sequence>
<evidence type="ECO:0000256" key="3">
    <source>
        <dbReference type="ARBA" id="ARBA00022692"/>
    </source>
</evidence>
<reference evidence="7 8" key="1">
    <citation type="submission" date="2017-03" db="EMBL/GenBank/DDBJ databases">
        <title>Genomes of endolithic fungi from Antarctica.</title>
        <authorList>
            <person name="Coleine C."/>
            <person name="Masonjones S."/>
            <person name="Stajich J.E."/>
        </authorList>
    </citation>
    <scope>NUCLEOTIDE SEQUENCE [LARGE SCALE GENOMIC DNA]</scope>
    <source>
        <strain evidence="7 8">CCFEE 6314</strain>
    </source>
</reference>
<feature type="transmembrane region" description="Helical" evidence="6">
    <location>
        <begin position="46"/>
        <end position="70"/>
    </location>
</feature>